<dbReference type="EMBL" id="BLAE01000038">
    <property type="protein sequence ID" value="GES12730.1"/>
    <property type="molecule type" value="Genomic_DNA"/>
</dbReference>
<dbReference type="InterPro" id="IPR006439">
    <property type="entry name" value="HAD-SF_hydro_IA"/>
</dbReference>
<dbReference type="SFLD" id="SFLDS00003">
    <property type="entry name" value="Haloacid_Dehalogenase"/>
    <property type="match status" value="1"/>
</dbReference>
<dbReference type="SFLD" id="SFLDG01129">
    <property type="entry name" value="C1.5:_HAD__Beta-PGM__Phosphata"/>
    <property type="match status" value="1"/>
</dbReference>
<dbReference type="PANTHER" id="PTHR43611:SF3">
    <property type="entry name" value="FLAVIN MONONUCLEOTIDE HYDROLASE 1, CHLOROPLATIC"/>
    <property type="match status" value="1"/>
</dbReference>
<name>A0A5M3WVJ4_9ACTN</name>
<dbReference type="Proteomes" id="UP000331127">
    <property type="component" value="Unassembled WGS sequence"/>
</dbReference>
<evidence type="ECO:0000313" key="1">
    <source>
        <dbReference type="EMBL" id="GES12730.1"/>
    </source>
</evidence>
<organism evidence="1 2">
    <name type="scientific">Acrocarpospora macrocephala</name>
    <dbReference type="NCBI Taxonomy" id="150177"/>
    <lineage>
        <taxon>Bacteria</taxon>
        <taxon>Bacillati</taxon>
        <taxon>Actinomycetota</taxon>
        <taxon>Actinomycetes</taxon>
        <taxon>Streptosporangiales</taxon>
        <taxon>Streptosporangiaceae</taxon>
        <taxon>Acrocarpospora</taxon>
    </lineage>
</organism>
<dbReference type="Pfam" id="PF00702">
    <property type="entry name" value="Hydrolase"/>
    <property type="match status" value="1"/>
</dbReference>
<comment type="caution">
    <text evidence="1">The sequence shown here is derived from an EMBL/GenBank/DDBJ whole genome shotgun (WGS) entry which is preliminary data.</text>
</comment>
<dbReference type="CDD" id="cd02603">
    <property type="entry name" value="HAD_sEH-N_like"/>
    <property type="match status" value="1"/>
</dbReference>
<dbReference type="NCBIfam" id="TIGR01509">
    <property type="entry name" value="HAD-SF-IA-v3"/>
    <property type="match status" value="1"/>
</dbReference>
<dbReference type="PANTHER" id="PTHR43611">
    <property type="entry name" value="ALPHA-D-GLUCOSE 1-PHOSPHATE PHOSPHATASE"/>
    <property type="match status" value="1"/>
</dbReference>
<dbReference type="Gene3D" id="3.40.50.1000">
    <property type="entry name" value="HAD superfamily/HAD-like"/>
    <property type="match status" value="1"/>
</dbReference>
<gene>
    <name evidence="1" type="ORF">Amac_063270</name>
</gene>
<sequence length="201" mass="22261">MRWIIFDFAGVVGRHQPQSARDGMVAVAGVESDRFWVAYWEHRDPYDRGLMTAGDFWSAVEKTLEADFTAEATGELVRLDITSWLNPDMATVELIADLKSQGLGVALLSNAPHELADALDDVPWMADLEHRFFSSRMAISKPSPEIYTAVLSALDARPAECVFIDDRPPNVTAAETVGMHALLFADADRLRADLDDLLRGI</sequence>
<proteinExistence type="predicted"/>
<dbReference type="RefSeq" id="WP_155358026.1">
    <property type="nucleotide sequence ID" value="NZ_BAAAHL010000080.1"/>
</dbReference>
<keyword evidence="2" id="KW-1185">Reference proteome</keyword>
<dbReference type="OrthoDB" id="9797415at2"/>
<evidence type="ECO:0000313" key="2">
    <source>
        <dbReference type="Proteomes" id="UP000331127"/>
    </source>
</evidence>
<dbReference type="PRINTS" id="PR00413">
    <property type="entry name" value="HADHALOGNASE"/>
</dbReference>
<dbReference type="InterPro" id="IPR023198">
    <property type="entry name" value="PGP-like_dom2"/>
</dbReference>
<accession>A0A5M3WVJ4</accession>
<dbReference type="SUPFAM" id="SSF56784">
    <property type="entry name" value="HAD-like"/>
    <property type="match status" value="1"/>
</dbReference>
<reference evidence="1 2" key="1">
    <citation type="submission" date="2019-10" db="EMBL/GenBank/DDBJ databases">
        <title>Whole genome shotgun sequence of Acrocarpospora macrocephala NBRC 16266.</title>
        <authorList>
            <person name="Ichikawa N."/>
            <person name="Kimura A."/>
            <person name="Kitahashi Y."/>
            <person name="Komaki H."/>
            <person name="Oguchi A."/>
        </authorList>
    </citation>
    <scope>NUCLEOTIDE SEQUENCE [LARGE SCALE GENOMIC DNA]</scope>
    <source>
        <strain evidence="1 2">NBRC 16266</strain>
    </source>
</reference>
<dbReference type="AlphaFoldDB" id="A0A5M3WVJ4"/>
<dbReference type="Gene3D" id="1.10.150.240">
    <property type="entry name" value="Putative phosphatase, domain 2"/>
    <property type="match status" value="1"/>
</dbReference>
<dbReference type="InterPro" id="IPR036412">
    <property type="entry name" value="HAD-like_sf"/>
</dbReference>
<protein>
    <submittedName>
        <fullName evidence="1">Haloacid dehalogenase</fullName>
    </submittedName>
</protein>
<dbReference type="InterPro" id="IPR023214">
    <property type="entry name" value="HAD_sf"/>
</dbReference>